<dbReference type="AlphaFoldDB" id="A0A1B8GY06"/>
<reference evidence="9 10" key="1">
    <citation type="submission" date="2016-03" db="EMBL/GenBank/DDBJ databases">
        <title>Comparative genomics of Pseudogymnoascus destructans, the fungus causing white-nose syndrome of bats.</title>
        <authorList>
            <person name="Palmer J.M."/>
            <person name="Drees K.P."/>
            <person name="Foster J.T."/>
            <person name="Lindner D.L."/>
        </authorList>
    </citation>
    <scope>NUCLEOTIDE SEQUENCE [LARGE SCALE GENOMIC DNA]</scope>
    <source>
        <strain evidence="9 10">UAMH 10579</strain>
    </source>
</reference>
<dbReference type="STRING" id="342668.A0A1B8GY06"/>
<feature type="domain" description="Abscisic acid G-protein coupled receptor-like" evidence="7">
    <location>
        <begin position="341"/>
        <end position="516"/>
    </location>
</feature>
<keyword evidence="2 6" id="KW-0812">Transmembrane</keyword>
<dbReference type="EMBL" id="KV460208">
    <property type="protein sequence ID" value="OBU00732.1"/>
    <property type="molecule type" value="Genomic_DNA"/>
</dbReference>
<feature type="compositionally biased region" description="Acidic residues" evidence="5">
    <location>
        <begin position="523"/>
        <end position="533"/>
    </location>
</feature>
<dbReference type="GeneID" id="28834423"/>
<organism evidence="9 10">
    <name type="scientific">Pseudogymnoascus verrucosus</name>
    <dbReference type="NCBI Taxonomy" id="342668"/>
    <lineage>
        <taxon>Eukaryota</taxon>
        <taxon>Fungi</taxon>
        <taxon>Dikarya</taxon>
        <taxon>Ascomycota</taxon>
        <taxon>Pezizomycotina</taxon>
        <taxon>Leotiomycetes</taxon>
        <taxon>Thelebolales</taxon>
        <taxon>Thelebolaceae</taxon>
        <taxon>Pseudogymnoascus</taxon>
    </lineage>
</organism>
<evidence type="ECO:0008006" key="11">
    <source>
        <dbReference type="Google" id="ProtNLM"/>
    </source>
</evidence>
<keyword evidence="4 6" id="KW-0472">Membrane</keyword>
<evidence type="ECO:0000256" key="1">
    <source>
        <dbReference type="ARBA" id="ARBA00004141"/>
    </source>
</evidence>
<feature type="transmembrane region" description="Helical" evidence="6">
    <location>
        <begin position="215"/>
        <end position="236"/>
    </location>
</feature>
<name>A0A1B8GY06_9PEZI</name>
<dbReference type="Pfam" id="PF12430">
    <property type="entry name" value="ABA_GPCR"/>
    <property type="match status" value="1"/>
</dbReference>
<dbReference type="PANTHER" id="PTHR15948:SF0">
    <property type="entry name" value="GOLGI PH REGULATOR A-RELATED"/>
    <property type="match status" value="1"/>
</dbReference>
<reference evidence="10" key="2">
    <citation type="journal article" date="2018" name="Nat. Commun.">
        <title>Extreme sensitivity to ultraviolet light in the fungal pathogen causing white-nose syndrome of bats.</title>
        <authorList>
            <person name="Palmer J.M."/>
            <person name="Drees K.P."/>
            <person name="Foster J.T."/>
            <person name="Lindner D.L."/>
        </authorList>
    </citation>
    <scope>NUCLEOTIDE SEQUENCE [LARGE SCALE GENOMIC DNA]</scope>
    <source>
        <strain evidence="10">UAMH 10579</strain>
    </source>
</reference>
<protein>
    <recommendedName>
        <fullName evidence="11">Golgi pH regulator</fullName>
    </recommendedName>
</protein>
<feature type="transmembrane region" description="Helical" evidence="6">
    <location>
        <begin position="413"/>
        <end position="430"/>
    </location>
</feature>
<keyword evidence="10" id="KW-1185">Reference proteome</keyword>
<dbReference type="PANTHER" id="PTHR15948">
    <property type="entry name" value="G-PROTEIN COUPLED RECEPTOR 89-RELATED"/>
    <property type="match status" value="1"/>
</dbReference>
<keyword evidence="3 6" id="KW-1133">Transmembrane helix</keyword>
<evidence type="ECO:0000259" key="7">
    <source>
        <dbReference type="Pfam" id="PF12430"/>
    </source>
</evidence>
<comment type="subcellular location">
    <subcellularLocation>
        <location evidence="1">Membrane</location>
        <topology evidence="1">Multi-pass membrane protein</topology>
    </subcellularLocation>
</comment>
<evidence type="ECO:0000256" key="3">
    <source>
        <dbReference type="ARBA" id="ARBA00022989"/>
    </source>
</evidence>
<proteinExistence type="predicted"/>
<feature type="transmembrane region" description="Helical" evidence="6">
    <location>
        <begin position="450"/>
        <end position="470"/>
    </location>
</feature>
<feature type="transmembrane region" description="Helical" evidence="6">
    <location>
        <begin position="25"/>
        <end position="49"/>
    </location>
</feature>
<feature type="transmembrane region" description="Helical" evidence="6">
    <location>
        <begin position="93"/>
        <end position="113"/>
    </location>
</feature>
<sequence>MLPSTDDTCDESCRMPLRPRALLSFHSLGTIGSALPFILTFVIVSYLVARHLFPLLAGAASRVDDDYYLPSDAPPALKEAEAKHNTWPLRRRLVAASFGATIALAAVLAELILCEISSALDPDARALTLRVTVPALLVMLVLWIPFLEIQSVIRGAGWDFTNRRDGRLNKIPCILQALFFTLWISVFWFSDFSSTASSFDDMLAPAPTPSLSDAALSRVGVVGVSLMALLSGFASVSSPWQAFFQRSKPVTDSDLARKATGLDATNDLLAAKKSRLRALNHKLSDAPEEGFMTRVLGSIRGNPDATEVQALQMEISGLETMAVSLSTSHTLLQARHAAQARAKSPLGRCLVVPDVAFSIYCVYRIIATSITTLQRSSHPHSTFSTTDPINRVLSLLVKHVDASLDQAAWARQISFLLAGIMLLLSFNSVLQTLHVFSRFAPGLVRQAQANLPLAVAQISAMYVISAALLLRSNLPAEMASGIGHALGKGVDAGFVERWFEGWFLVGGGATALGIWGGGRLGEGEGEGWDDWSGDVELGTKRS</sequence>
<dbReference type="RefSeq" id="XP_018134464.1">
    <property type="nucleotide sequence ID" value="XM_018270565.2"/>
</dbReference>
<evidence type="ECO:0000256" key="6">
    <source>
        <dbReference type="SAM" id="Phobius"/>
    </source>
</evidence>
<dbReference type="InterPro" id="IPR022535">
    <property type="entry name" value="Golgi_pH-regulator_cons_dom"/>
</dbReference>
<dbReference type="OrthoDB" id="264392at2759"/>
<evidence type="ECO:0000313" key="9">
    <source>
        <dbReference type="EMBL" id="OBU00732.1"/>
    </source>
</evidence>
<evidence type="ECO:0000256" key="4">
    <source>
        <dbReference type="ARBA" id="ARBA00023136"/>
    </source>
</evidence>
<gene>
    <name evidence="9" type="ORF">VE01_01037</name>
</gene>
<feature type="transmembrane region" description="Helical" evidence="6">
    <location>
        <begin position="173"/>
        <end position="190"/>
    </location>
</feature>
<dbReference type="InterPro" id="IPR025969">
    <property type="entry name" value="ABA_GPCR_dom"/>
</dbReference>
<dbReference type="Proteomes" id="UP000091956">
    <property type="component" value="Unassembled WGS sequence"/>
</dbReference>
<dbReference type="InterPro" id="IPR015672">
    <property type="entry name" value="GPHR/GTG"/>
</dbReference>
<accession>A0A1B8GY06</accession>
<evidence type="ECO:0000256" key="2">
    <source>
        <dbReference type="ARBA" id="ARBA00022692"/>
    </source>
</evidence>
<dbReference type="Pfam" id="PF12537">
    <property type="entry name" value="GPHR_N"/>
    <property type="match status" value="1"/>
</dbReference>
<dbReference type="GO" id="GO:0016020">
    <property type="term" value="C:membrane"/>
    <property type="evidence" value="ECO:0007669"/>
    <property type="project" value="UniProtKB-SubCell"/>
</dbReference>
<feature type="transmembrane region" description="Helical" evidence="6">
    <location>
        <begin position="133"/>
        <end position="153"/>
    </location>
</feature>
<evidence type="ECO:0000259" key="8">
    <source>
        <dbReference type="Pfam" id="PF12537"/>
    </source>
</evidence>
<feature type="region of interest" description="Disordered" evidence="5">
    <location>
        <begin position="523"/>
        <end position="542"/>
    </location>
</feature>
<evidence type="ECO:0000313" key="10">
    <source>
        <dbReference type="Proteomes" id="UP000091956"/>
    </source>
</evidence>
<evidence type="ECO:0000256" key="5">
    <source>
        <dbReference type="SAM" id="MobiDB-lite"/>
    </source>
</evidence>
<feature type="domain" description="Golgi pH regulator conserved" evidence="8">
    <location>
        <begin position="211"/>
        <end position="276"/>
    </location>
</feature>